<protein>
    <submittedName>
        <fullName evidence="1">Uncharacterized protein</fullName>
    </submittedName>
</protein>
<accession>A0A1P8UFJ6</accession>
<sequence length="196" mass="21619">MENPNKNCLEGMQCPECQSFGPFDIAADVMCHVYDEGSQAFGDHEWTDESFCECPKCKYSSTVAEFSGEQPKISPEQKMREFIQSLAELSLWDHDDDNGQPFEECDEPEYGYLDSHEALMTHIEAVKPGSHEATAVDTIGAMILAQKKAGFDIVSPAYLEALETVFDAVANNLTDDELPPGGCTNNCVTGYLPTNQ</sequence>
<dbReference type="AlphaFoldDB" id="A0A1P8UFJ6"/>
<name>A0A1P8UFJ6_9GAMM</name>
<dbReference type="STRING" id="1765967.BW247_04980"/>
<dbReference type="KEGG" id="afy:BW247_04980"/>
<reference evidence="1 2" key="1">
    <citation type="submission" date="2017-01" db="EMBL/GenBank/DDBJ databases">
        <title>Draft sequence of Acidihalobacter ferrooxidans strain DSM 14175 (strain V8).</title>
        <authorList>
            <person name="Khaleque H.N."/>
            <person name="Ramsay J.P."/>
            <person name="Murphy R.J.T."/>
            <person name="Kaksonen A.H."/>
            <person name="Boxall N.J."/>
            <person name="Watkin E.L.J."/>
        </authorList>
    </citation>
    <scope>NUCLEOTIDE SEQUENCE [LARGE SCALE GENOMIC DNA]</scope>
    <source>
        <strain evidence="1 2">V8</strain>
    </source>
</reference>
<dbReference type="EMBL" id="CP019434">
    <property type="protein sequence ID" value="APZ42524.1"/>
    <property type="molecule type" value="Genomic_DNA"/>
</dbReference>
<evidence type="ECO:0000313" key="1">
    <source>
        <dbReference type="EMBL" id="APZ42524.1"/>
    </source>
</evidence>
<keyword evidence="2" id="KW-1185">Reference proteome</keyword>
<gene>
    <name evidence="1" type="ORF">BW247_04980</name>
</gene>
<dbReference type="Proteomes" id="UP000243807">
    <property type="component" value="Chromosome"/>
</dbReference>
<organism evidence="1 2">
    <name type="scientific">Acidihalobacter ferrooxydans</name>
    <dbReference type="NCBI Taxonomy" id="1765967"/>
    <lineage>
        <taxon>Bacteria</taxon>
        <taxon>Pseudomonadati</taxon>
        <taxon>Pseudomonadota</taxon>
        <taxon>Gammaproteobacteria</taxon>
        <taxon>Chromatiales</taxon>
        <taxon>Ectothiorhodospiraceae</taxon>
        <taxon>Acidihalobacter</taxon>
    </lineage>
</organism>
<proteinExistence type="predicted"/>
<dbReference type="RefSeq" id="WP_076836178.1">
    <property type="nucleotide sequence ID" value="NZ_CP019434.1"/>
</dbReference>
<evidence type="ECO:0000313" key="2">
    <source>
        <dbReference type="Proteomes" id="UP000243807"/>
    </source>
</evidence>
<dbReference type="OrthoDB" id="5795018at2"/>